<dbReference type="Proteomes" id="UP001186974">
    <property type="component" value="Unassembled WGS sequence"/>
</dbReference>
<protein>
    <submittedName>
        <fullName evidence="1">Uncharacterized protein</fullName>
    </submittedName>
</protein>
<evidence type="ECO:0000313" key="2">
    <source>
        <dbReference type="Proteomes" id="UP001186974"/>
    </source>
</evidence>
<dbReference type="EMBL" id="JAWDJW010000901">
    <property type="protein sequence ID" value="KAK3079822.1"/>
    <property type="molecule type" value="Genomic_DNA"/>
</dbReference>
<gene>
    <name evidence="1" type="ORF">LTS18_003830</name>
</gene>
<organism evidence="1 2">
    <name type="scientific">Coniosporium uncinatum</name>
    <dbReference type="NCBI Taxonomy" id="93489"/>
    <lineage>
        <taxon>Eukaryota</taxon>
        <taxon>Fungi</taxon>
        <taxon>Dikarya</taxon>
        <taxon>Ascomycota</taxon>
        <taxon>Pezizomycotina</taxon>
        <taxon>Dothideomycetes</taxon>
        <taxon>Dothideomycetes incertae sedis</taxon>
        <taxon>Coniosporium</taxon>
    </lineage>
</organism>
<name>A0ACC3DTH8_9PEZI</name>
<proteinExistence type="predicted"/>
<evidence type="ECO:0000313" key="1">
    <source>
        <dbReference type="EMBL" id="KAK3079822.1"/>
    </source>
</evidence>
<feature type="non-terminal residue" evidence="1">
    <location>
        <position position="1"/>
    </location>
</feature>
<comment type="caution">
    <text evidence="1">The sequence shown here is derived from an EMBL/GenBank/DDBJ whole genome shotgun (WGS) entry which is preliminary data.</text>
</comment>
<accession>A0ACC3DTH8</accession>
<reference evidence="1" key="1">
    <citation type="submission" date="2024-09" db="EMBL/GenBank/DDBJ databases">
        <title>Black Yeasts Isolated from many extreme environments.</title>
        <authorList>
            <person name="Coleine C."/>
            <person name="Stajich J.E."/>
            <person name="Selbmann L."/>
        </authorList>
    </citation>
    <scope>NUCLEOTIDE SEQUENCE</scope>
    <source>
        <strain evidence="1">CCFEE 5737</strain>
    </source>
</reference>
<sequence length="755" mass="81920">SRYGTLLAPYLADPTSVFVISSDFCHWGSRFRYTYYQPSSGSAISLRTADRAPKNPPIHESIKNVDWMCMDAVETGSHEKFLDVIEGTGNTVCGRHPIGVAMAAIEELEKQGKVEGKARFKFVRYERSSLVGRISDSSVDKQPSNMSNAHLSTLLTFLRLDSSQTIAQLASLDSSQPPPEAQFTNHTSLSDLCQYNCTSHPDLHHDLFGTTHNEPHPCASASSTSSSDTEILKPGRTVMVWLMQSRKAHVVSDLNAVSATRTLYLVLDVLALANLVSFMDQSSIPVAVPIAVPSIGVSLNAASTIMWAKTAAVIGNAAFQPLYGRLSNVVRRKGVLTALLGLLSVANMTERIVRNGAEFYVARGVAGVATGGVGALVNMILSGVVRLEDEGRWQGQVGAFVGIGNCIGPFLAAAFTKHGGDIWRYTFASSLQTMQSIDWGCMFLGATSTILLLIPMSEVDCGFRNRIVLWSVMLIVGTAFLVGFFVCECNMQDQAMTPLRLFRNRTVAAMLVPCFLMGIVFNGVLVYLPLHFQLVLDKTVTEPAALVLPLVVSQPVGLCLWVGWLLWMLGAGLVCAFNKQPKVAVVVCVLVMEGLDIGSIFQPIISGLHAHVNKRDRAVIISARNYIRALGGSAGLAASSIIFSNVLIHRLPASLPQQVRIEIDSSTFSRPDLSGLNIRLQEDIFDAYMAAARAVFVMFAPVVGVCLLFMVMVKDDGLVRKDETEDAEREQALNTDGRMGDERDASEKAMSSSDV</sequence>
<keyword evidence="2" id="KW-1185">Reference proteome</keyword>